<dbReference type="GO" id="GO:0016787">
    <property type="term" value="F:hydrolase activity"/>
    <property type="evidence" value="ECO:0007669"/>
    <property type="project" value="UniProtKB-KW"/>
</dbReference>
<sequence>MDETTTYETIFIARQPVFNTHSETWGYLMLFRDSQDADRAVISDNSEATMNLVANLPLYGGLGGQNSRLLIHFTPADVIAGTPLAVPWSKTVIILEEQAEPSDALLAALRNFKSDGFELAVNNFEGKPGSERLAEMADLLMVDMADKDEADLAYVAARGRKLGITRLMAKRVESADDLARAREAGFTLFHGFFFKRPQTESGRKLTSSEVTRLKLFEIIEKDEPDFDSLAPAIEADVAISYRLLNFLNSASFSFAATITSIRQAVVLAGWKPIRNWLRLIILTDMAPSQKSLELSYLSAHRAKLFETAALGGGHEEESDKLFMLGLFSLLDALLDMKMKDIVNHLPVDDAIKEALCGEPNQYAPWLALAKAIESSDWDAVSATASTLDLLPGTVAVSYQHAFTWADSFFSSGNAEDPAQ</sequence>
<dbReference type="Gene3D" id="1.10.3210.10">
    <property type="entry name" value="Hypothetical protein af1432"/>
    <property type="match status" value="1"/>
</dbReference>
<protein>
    <submittedName>
        <fullName evidence="2">Metal-dependent hydrolase HDOD</fullName>
    </submittedName>
</protein>
<keyword evidence="2" id="KW-0378">Hydrolase</keyword>
<evidence type="ECO:0000313" key="2">
    <source>
        <dbReference type="EMBL" id="ADU61233.1"/>
    </source>
</evidence>
<dbReference type="HOGENOM" id="CLU_044951_2_0_7"/>
<dbReference type="PANTHER" id="PTHR33525">
    <property type="match status" value="1"/>
</dbReference>
<dbReference type="OrthoDB" id="9804751at2"/>
<dbReference type="EMBL" id="CP002431">
    <property type="protein sequence ID" value="ADU61233.1"/>
    <property type="molecule type" value="Genomic_DNA"/>
</dbReference>
<dbReference type="Gene3D" id="3.20.20.450">
    <property type="entry name" value="EAL domain"/>
    <property type="match status" value="1"/>
</dbReference>
<dbReference type="PROSITE" id="PS51833">
    <property type="entry name" value="HDOD"/>
    <property type="match status" value="1"/>
</dbReference>
<dbReference type="AlphaFoldDB" id="E6VV82"/>
<dbReference type="Proteomes" id="UP000002191">
    <property type="component" value="Chromosome"/>
</dbReference>
<feature type="domain" description="HDOD" evidence="1">
    <location>
        <begin position="205"/>
        <end position="393"/>
    </location>
</feature>
<reference evidence="2 3" key="2">
    <citation type="journal article" date="2014" name="Genome Announc.">
        <title>Complete Genome Sequence of the Subsurface, Mesophilic Sulfate-Reducing Bacterium Desulfovibrio aespoeensis Aspo-2.</title>
        <authorList>
            <person name="Pedersen K."/>
            <person name="Bengtsson A."/>
            <person name="Edlund J."/>
            <person name="Rabe L."/>
            <person name="Hazen T."/>
            <person name="Chakraborty R."/>
            <person name="Goodwin L."/>
            <person name="Shapiro N."/>
        </authorList>
    </citation>
    <scope>NUCLEOTIDE SEQUENCE [LARGE SCALE GENOMIC DNA]</scope>
    <source>
        <strain evidence="3">ATCC 700646 / DSM 10631 / Aspo-2</strain>
    </source>
</reference>
<gene>
    <name evidence="2" type="ordered locus">Daes_0206</name>
</gene>
<dbReference type="Pfam" id="PF08668">
    <property type="entry name" value="HDOD"/>
    <property type="match status" value="1"/>
</dbReference>
<dbReference type="SUPFAM" id="SSF109604">
    <property type="entry name" value="HD-domain/PDEase-like"/>
    <property type="match status" value="1"/>
</dbReference>
<dbReference type="InterPro" id="IPR014408">
    <property type="entry name" value="dGMP_Pdiesterase_EAL/HD-GYP"/>
</dbReference>
<dbReference type="eggNOG" id="COG3434">
    <property type="taxonomic scope" value="Bacteria"/>
</dbReference>
<name>E6VV82_PSEA9</name>
<dbReference type="RefSeq" id="WP_013513170.1">
    <property type="nucleotide sequence ID" value="NC_014844.1"/>
</dbReference>
<accession>E6VV82</accession>
<keyword evidence="3" id="KW-1185">Reference proteome</keyword>
<dbReference type="STRING" id="643562.Daes_0206"/>
<dbReference type="InterPro" id="IPR035919">
    <property type="entry name" value="EAL_sf"/>
</dbReference>
<dbReference type="KEGG" id="das:Daes_0206"/>
<evidence type="ECO:0000313" key="3">
    <source>
        <dbReference type="Proteomes" id="UP000002191"/>
    </source>
</evidence>
<evidence type="ECO:0000259" key="1">
    <source>
        <dbReference type="PROSITE" id="PS51833"/>
    </source>
</evidence>
<dbReference type="InterPro" id="IPR013976">
    <property type="entry name" value="HDOD"/>
</dbReference>
<dbReference type="PANTHER" id="PTHR33525:SF4">
    <property type="entry name" value="CYCLIC DI-GMP PHOSPHODIESTERASE CDGJ"/>
    <property type="match status" value="1"/>
</dbReference>
<organism evidence="2 3">
    <name type="scientific">Pseudodesulfovibrio aespoeensis (strain ATCC 700646 / DSM 10631 / Aspo-2)</name>
    <name type="common">Desulfovibrio aespoeensis</name>
    <dbReference type="NCBI Taxonomy" id="643562"/>
    <lineage>
        <taxon>Bacteria</taxon>
        <taxon>Pseudomonadati</taxon>
        <taxon>Thermodesulfobacteriota</taxon>
        <taxon>Desulfovibrionia</taxon>
        <taxon>Desulfovibrionales</taxon>
        <taxon>Desulfovibrionaceae</taxon>
    </lineage>
</organism>
<dbReference type="PIRSF" id="PIRSF003180">
    <property type="entry name" value="DiGMPpdiest_YuxH"/>
    <property type="match status" value="1"/>
</dbReference>
<proteinExistence type="predicted"/>
<reference evidence="3" key="1">
    <citation type="submission" date="2010-12" db="EMBL/GenBank/DDBJ databases">
        <title>Complete sequence of Desulfovibrio aespoeensis Aspo-2.</title>
        <authorList>
            <consortium name="US DOE Joint Genome Institute"/>
            <person name="Lucas S."/>
            <person name="Copeland A."/>
            <person name="Lapidus A."/>
            <person name="Cheng J.-F."/>
            <person name="Goodwin L."/>
            <person name="Pitluck S."/>
            <person name="Chertkov O."/>
            <person name="Misra M."/>
            <person name="Detter J.C."/>
            <person name="Han C."/>
            <person name="Tapia R."/>
            <person name="Land M."/>
            <person name="Hauser L."/>
            <person name="Kyrpides N."/>
            <person name="Ivanova N."/>
            <person name="Ovchinnikova G."/>
            <person name="Pedersen K."/>
            <person name="Jagevall S."/>
            <person name="Hazen T."/>
            <person name="Woyke T."/>
        </authorList>
    </citation>
    <scope>NUCLEOTIDE SEQUENCE [LARGE SCALE GENOMIC DNA]</scope>
    <source>
        <strain evidence="3">ATCC 700646 / DSM 10631 / Aspo-2</strain>
    </source>
</reference>
<dbReference type="SUPFAM" id="SSF141868">
    <property type="entry name" value="EAL domain-like"/>
    <property type="match status" value="1"/>
</dbReference>
<dbReference type="InterPro" id="IPR052340">
    <property type="entry name" value="RNase_Y/CdgJ"/>
</dbReference>